<keyword evidence="3" id="KW-0067">ATP-binding</keyword>
<name>A0A368KJY8_9BACT</name>
<evidence type="ECO:0000259" key="2">
    <source>
        <dbReference type="PROSITE" id="PS51192"/>
    </source>
</evidence>
<proteinExistence type="predicted"/>
<organism evidence="3 4">
    <name type="scientific">Bremerella cremea</name>
    <dbReference type="NCBI Taxonomy" id="1031537"/>
    <lineage>
        <taxon>Bacteria</taxon>
        <taxon>Pseudomonadati</taxon>
        <taxon>Planctomycetota</taxon>
        <taxon>Planctomycetia</taxon>
        <taxon>Pirellulales</taxon>
        <taxon>Pirellulaceae</taxon>
        <taxon>Bremerella</taxon>
    </lineage>
</organism>
<reference evidence="3 4" key="1">
    <citation type="submission" date="2018-07" db="EMBL/GenBank/DDBJ databases">
        <title>Comparative genomes isolates from brazilian mangrove.</title>
        <authorList>
            <person name="De Araujo J.E."/>
            <person name="Taketani R.G."/>
            <person name="Silva M.C.P."/>
            <person name="Lourenco M.V."/>
            <person name="Oliveira V.M."/>
            <person name="Andreote F.D."/>
        </authorList>
    </citation>
    <scope>NUCLEOTIDE SEQUENCE [LARGE SCALE GENOMIC DNA]</scope>
    <source>
        <strain evidence="3 4">HEX PRIS-MGV</strain>
    </source>
</reference>
<dbReference type="SUPFAM" id="SSF52540">
    <property type="entry name" value="P-loop containing nucleoside triphosphate hydrolases"/>
    <property type="match status" value="2"/>
</dbReference>
<dbReference type="GO" id="GO:0005829">
    <property type="term" value="C:cytosol"/>
    <property type="evidence" value="ECO:0007669"/>
    <property type="project" value="TreeGrafter"/>
</dbReference>
<dbReference type="InterPro" id="IPR027417">
    <property type="entry name" value="P-loop_NTPase"/>
</dbReference>
<keyword evidence="3" id="KW-0547">Nucleotide-binding</keyword>
<comment type="caution">
    <text evidence="3">The sequence shown here is derived from an EMBL/GenBank/DDBJ whole genome shotgun (WGS) entry which is preliminary data.</text>
</comment>
<dbReference type="SMART" id="SM00487">
    <property type="entry name" value="DEXDc"/>
    <property type="match status" value="1"/>
</dbReference>
<dbReference type="GO" id="GO:0016787">
    <property type="term" value="F:hydrolase activity"/>
    <property type="evidence" value="ECO:0007669"/>
    <property type="project" value="InterPro"/>
</dbReference>
<dbReference type="Pfam" id="PF04851">
    <property type="entry name" value="ResIII"/>
    <property type="match status" value="1"/>
</dbReference>
<keyword evidence="3" id="KW-0378">Hydrolase</keyword>
<dbReference type="AlphaFoldDB" id="A0A368KJY8"/>
<protein>
    <submittedName>
        <fullName evidence="3">DEAD/DEAH box helicase</fullName>
    </submittedName>
</protein>
<evidence type="ECO:0000313" key="4">
    <source>
        <dbReference type="Proteomes" id="UP000253562"/>
    </source>
</evidence>
<dbReference type="Proteomes" id="UP000253562">
    <property type="component" value="Unassembled WGS sequence"/>
</dbReference>
<dbReference type="InterPro" id="IPR050742">
    <property type="entry name" value="Helicase_Restrict-Modif_Enz"/>
</dbReference>
<dbReference type="GO" id="GO:0004386">
    <property type="term" value="F:helicase activity"/>
    <property type="evidence" value="ECO:0007669"/>
    <property type="project" value="UniProtKB-KW"/>
</dbReference>
<dbReference type="GO" id="GO:0005524">
    <property type="term" value="F:ATP binding"/>
    <property type="evidence" value="ECO:0007669"/>
    <property type="project" value="InterPro"/>
</dbReference>
<dbReference type="PANTHER" id="PTHR47396">
    <property type="entry name" value="TYPE I RESTRICTION ENZYME ECOKI R PROTEIN"/>
    <property type="match status" value="1"/>
</dbReference>
<dbReference type="InterPro" id="IPR014001">
    <property type="entry name" value="Helicase_ATP-bd"/>
</dbReference>
<dbReference type="GO" id="GO:0003677">
    <property type="term" value="F:DNA binding"/>
    <property type="evidence" value="ECO:0007669"/>
    <property type="project" value="InterPro"/>
</dbReference>
<dbReference type="EMBL" id="QPEX01000046">
    <property type="protein sequence ID" value="RCS40809.1"/>
    <property type="molecule type" value="Genomic_DNA"/>
</dbReference>
<dbReference type="Gene3D" id="3.40.50.300">
    <property type="entry name" value="P-loop containing nucleotide triphosphate hydrolases"/>
    <property type="match status" value="2"/>
</dbReference>
<gene>
    <name evidence="3" type="ORF">DTL42_25255</name>
</gene>
<dbReference type="InterPro" id="IPR006935">
    <property type="entry name" value="Helicase/UvrB_N"/>
</dbReference>
<evidence type="ECO:0000256" key="1">
    <source>
        <dbReference type="SAM" id="MobiDB-lite"/>
    </source>
</evidence>
<dbReference type="PROSITE" id="PS51192">
    <property type="entry name" value="HELICASE_ATP_BIND_1"/>
    <property type="match status" value="1"/>
</dbReference>
<feature type="domain" description="Helicase ATP-binding" evidence="2">
    <location>
        <begin position="28"/>
        <end position="257"/>
    </location>
</feature>
<feature type="region of interest" description="Disordered" evidence="1">
    <location>
        <begin position="317"/>
        <end position="341"/>
    </location>
</feature>
<evidence type="ECO:0000313" key="3">
    <source>
        <dbReference type="EMBL" id="RCS40809.1"/>
    </source>
</evidence>
<dbReference type="PANTHER" id="PTHR47396:SF1">
    <property type="entry name" value="ATP-DEPENDENT HELICASE IRC3-RELATED"/>
    <property type="match status" value="1"/>
</dbReference>
<sequence length="1010" mass="112244">MPDPSFPSIRFRGQLRPSQLQVRDVAEQQLAQGERQLHIVAPPGSGKTVLGLYLWAELIKRPALVLSPNSAIQSQWAARTDLFESNVPVSQIVSTDANEPKLLTSLTYQAVTLPRRGDDGLDHAAMSLWEDRLIEKGQAQDPAEAKVWIRDLKRHNRDYYDQRLSAYRKQVRDEAGLAGQSFEMLHQSCLRTWQKLREANVGLLILDECHHLVGHWGRVLSDAMASLDDAIVIGLTATPPDGDGKVPADFERYTQFLGPIDHDVPVPAVVRDGFLAPYQDLAYFVRPSEEELRFVAQADDHLSEILQLVCDKPFEETAQPASVHSSPVPPVAADEEDEPQEVPSLAHVGGTEAVYQEDDPFADLIPETTPPASPEVAPAEPVNVEPAAVESTTTDEAPRVKALIPWLLETLETRRHATSTFKTWASFHRRDPEFADAARVFLQVRKIKLPAEVPPVVIEVPLEEVPPIPVVIPVLDRYVRHALRRSPNAADRALAEKVISGLRMLGVQITETGCQACASPVGRVLAYSSEKAQALVPILTTEMAALGDTIRAVVVTDFEKTSATISDVEHLLSSEAGGAIAAFRVLVSDPKLDELDPVLVTGSSVLVDDDLAHRFETAAKQWLAEAGFEATLTFEEQVGFHVVSGSGRDWCPRVYVEMITELFQRGLTKCLVGTRGLLGEGWDANKINVLVDLTTVTTSMTVRQLRGRSFRLDPAVPEKLANNWDVVCLAPEFSKGLDDYARFIKKHQNIFGVTDDALIEKGVGHVHPALTDLRPELLEGSVRELNRNMLSRVALRHEIRDLWKIGTPYQGEPSHTLEMRVHQSEREAGGFPPFTDEKEPWSSDSLVQAVGEAIAQSMVALKLLKSPPEVIARPRAGGYVRVMLEDATAEDSRMFVTALHEALGPLNRPRYIIPRKLKFVRTTWLSRMLPHLLGQYLEKNEDRTVMVHAVPNVLAKNKESVEVYERYWNQYVSPGFPVFALRGEGESLLREALKKGMSPTGDFHEKEIFR</sequence>
<accession>A0A368KJY8</accession>
<dbReference type="OrthoDB" id="9758243at2"/>
<keyword evidence="3" id="KW-0347">Helicase</keyword>